<feature type="compositionally biased region" description="Polar residues" evidence="1">
    <location>
        <begin position="479"/>
        <end position="494"/>
    </location>
</feature>
<evidence type="ECO:0000313" key="3">
    <source>
        <dbReference type="EMBL" id="EAT41331.1"/>
    </source>
</evidence>
<dbReference type="PaxDb" id="7159-AAEL006999-PA"/>
<dbReference type="Pfam" id="PF00651">
    <property type="entry name" value="BTB"/>
    <property type="match status" value="1"/>
</dbReference>
<feature type="compositionally biased region" description="Polar residues" evidence="1">
    <location>
        <begin position="585"/>
        <end position="611"/>
    </location>
</feature>
<dbReference type="AlphaFoldDB" id="Q173W5"/>
<dbReference type="InterPro" id="IPR011333">
    <property type="entry name" value="SKP1/BTB/POZ_sf"/>
</dbReference>
<reference evidence="3" key="3">
    <citation type="submission" date="2012-09" db="EMBL/GenBank/DDBJ databases">
        <authorList>
            <consortium name="VectorBase"/>
        </authorList>
    </citation>
    <scope>NUCLEOTIDE SEQUENCE</scope>
    <source>
        <strain evidence="3">Liverpool</strain>
    </source>
</reference>
<proteinExistence type="predicted"/>
<dbReference type="GO" id="GO:0008344">
    <property type="term" value="P:adult locomotory behavior"/>
    <property type="evidence" value="ECO:0007669"/>
    <property type="project" value="TreeGrafter"/>
</dbReference>
<feature type="compositionally biased region" description="Basic and acidic residues" evidence="1">
    <location>
        <begin position="461"/>
        <end position="478"/>
    </location>
</feature>
<gene>
    <name evidence="3" type="ORF">AaeL_AAEL006999</name>
</gene>
<feature type="region of interest" description="Disordered" evidence="1">
    <location>
        <begin position="628"/>
        <end position="649"/>
    </location>
</feature>
<feature type="compositionally biased region" description="Acidic residues" evidence="1">
    <location>
        <begin position="495"/>
        <end position="505"/>
    </location>
</feature>
<feature type="domain" description="BTB" evidence="2">
    <location>
        <begin position="28"/>
        <end position="96"/>
    </location>
</feature>
<evidence type="ECO:0000313" key="4">
    <source>
        <dbReference type="Proteomes" id="UP000682892"/>
    </source>
</evidence>
<dbReference type="Gene3D" id="3.30.710.10">
    <property type="entry name" value="Potassium Channel Kv1.1, Chain A"/>
    <property type="match status" value="1"/>
</dbReference>
<dbReference type="GO" id="GO:0048512">
    <property type="term" value="P:circadian behavior"/>
    <property type="evidence" value="ECO:0007669"/>
    <property type="project" value="TreeGrafter"/>
</dbReference>
<dbReference type="HOGENOM" id="CLU_422245_0_0_1"/>
<dbReference type="InterPro" id="IPR000210">
    <property type="entry name" value="BTB/POZ_dom"/>
</dbReference>
<dbReference type="VEuPathDB" id="VectorBase:AAEL006999"/>
<feature type="compositionally biased region" description="Acidic residues" evidence="1">
    <location>
        <begin position="632"/>
        <end position="649"/>
    </location>
</feature>
<organism evidence="3 4">
    <name type="scientific">Aedes aegypti</name>
    <name type="common">Yellowfever mosquito</name>
    <name type="synonym">Culex aegypti</name>
    <dbReference type="NCBI Taxonomy" id="7159"/>
    <lineage>
        <taxon>Eukaryota</taxon>
        <taxon>Metazoa</taxon>
        <taxon>Ecdysozoa</taxon>
        <taxon>Arthropoda</taxon>
        <taxon>Hexapoda</taxon>
        <taxon>Insecta</taxon>
        <taxon>Pterygota</taxon>
        <taxon>Neoptera</taxon>
        <taxon>Endopterygota</taxon>
        <taxon>Diptera</taxon>
        <taxon>Nematocera</taxon>
        <taxon>Culicoidea</taxon>
        <taxon>Culicidae</taxon>
        <taxon>Culicinae</taxon>
        <taxon>Aedini</taxon>
        <taxon>Aedes</taxon>
        <taxon>Stegomyia</taxon>
    </lineage>
</organism>
<dbReference type="PhylomeDB" id="Q173W5"/>
<evidence type="ECO:0000256" key="1">
    <source>
        <dbReference type="SAM" id="MobiDB-lite"/>
    </source>
</evidence>
<dbReference type="PANTHER" id="PTHR46306">
    <property type="entry name" value="BTB/POZ DOMAIN-CONTAINING PROTEIN 9"/>
    <property type="match status" value="1"/>
</dbReference>
<dbReference type="Proteomes" id="UP000682892">
    <property type="component" value="Unassembled WGS sequence"/>
</dbReference>
<feature type="region of interest" description="Disordered" evidence="1">
    <location>
        <begin position="415"/>
        <end position="616"/>
    </location>
</feature>
<dbReference type="EMBL" id="CH477416">
    <property type="protein sequence ID" value="EAT41331.1"/>
    <property type="molecule type" value="Genomic_DNA"/>
</dbReference>
<feature type="compositionally biased region" description="Basic and acidic residues" evidence="1">
    <location>
        <begin position="552"/>
        <end position="568"/>
    </location>
</feature>
<dbReference type="PANTHER" id="PTHR46306:SF1">
    <property type="entry name" value="BTB_POZ DOMAIN-CONTAINING PROTEIN 9"/>
    <property type="match status" value="1"/>
</dbReference>
<reference evidence="3" key="1">
    <citation type="submission" date="2005-10" db="EMBL/GenBank/DDBJ databases">
        <authorList>
            <person name="Loftus B.J."/>
            <person name="Nene V.M."/>
            <person name="Hannick L.I."/>
            <person name="Bidwell S."/>
            <person name="Haas B."/>
            <person name="Amedeo P."/>
            <person name="Orvis J."/>
            <person name="Wortman J.R."/>
            <person name="White O.R."/>
            <person name="Salzberg S."/>
            <person name="Shumway M."/>
            <person name="Koo H."/>
            <person name="Zhao Y."/>
            <person name="Holmes M."/>
            <person name="Miller J."/>
            <person name="Schatz M."/>
            <person name="Pop M."/>
            <person name="Pai G."/>
            <person name="Utterback T."/>
            <person name="Rogers Y.-H."/>
            <person name="Kravitz S."/>
            <person name="Fraser C.M."/>
        </authorList>
    </citation>
    <scope>NUCLEOTIDE SEQUENCE</scope>
    <source>
        <strain evidence="3">Liverpool</strain>
    </source>
</reference>
<reference evidence="3" key="2">
    <citation type="journal article" date="2007" name="Science">
        <title>Genome sequence of Aedes aegypti, a major arbovirus vector.</title>
        <authorList>
            <person name="Nene V."/>
            <person name="Wortman J.R."/>
            <person name="Lawson D."/>
            <person name="Haas B."/>
            <person name="Kodira C."/>
            <person name="Tu Z.J."/>
            <person name="Loftus B."/>
            <person name="Xi Z."/>
            <person name="Megy K."/>
            <person name="Grabherr M."/>
            <person name="Ren Q."/>
            <person name="Zdobnov E.M."/>
            <person name="Lobo N.F."/>
            <person name="Campbell K.S."/>
            <person name="Brown S.E."/>
            <person name="Bonaldo M.F."/>
            <person name="Zhu J."/>
            <person name="Sinkins S.P."/>
            <person name="Hogenkamp D.G."/>
            <person name="Amedeo P."/>
            <person name="Arensburger P."/>
            <person name="Atkinson P.W."/>
            <person name="Bidwell S."/>
            <person name="Biedler J."/>
            <person name="Birney E."/>
            <person name="Bruggner R.V."/>
            <person name="Costas J."/>
            <person name="Coy M.R."/>
            <person name="Crabtree J."/>
            <person name="Crawford M."/>
            <person name="Debruyn B."/>
            <person name="Decaprio D."/>
            <person name="Eiglmeier K."/>
            <person name="Eisenstadt E."/>
            <person name="El-Dorry H."/>
            <person name="Gelbart W.M."/>
            <person name="Gomes S.L."/>
            <person name="Hammond M."/>
            <person name="Hannick L.I."/>
            <person name="Hogan J.R."/>
            <person name="Holmes M.H."/>
            <person name="Jaffe D."/>
            <person name="Johnston J.S."/>
            <person name="Kennedy R.C."/>
            <person name="Koo H."/>
            <person name="Kravitz S."/>
            <person name="Kriventseva E.V."/>
            <person name="Kulp D."/>
            <person name="Labutti K."/>
            <person name="Lee E."/>
            <person name="Li S."/>
            <person name="Lovin D.D."/>
            <person name="Mao C."/>
            <person name="Mauceli E."/>
            <person name="Menck C.F."/>
            <person name="Miller J.R."/>
            <person name="Montgomery P."/>
            <person name="Mori A."/>
            <person name="Nascimento A.L."/>
            <person name="Naveira H.F."/>
            <person name="Nusbaum C."/>
            <person name="O'leary S."/>
            <person name="Orvis J."/>
            <person name="Pertea M."/>
            <person name="Quesneville H."/>
            <person name="Reidenbach K.R."/>
            <person name="Rogers Y.H."/>
            <person name="Roth C.W."/>
            <person name="Schneider J.R."/>
            <person name="Schatz M."/>
            <person name="Shumway M."/>
            <person name="Stanke M."/>
            <person name="Stinson E.O."/>
            <person name="Tubio J.M."/>
            <person name="Vanzee J.P."/>
            <person name="Verjovski-Almeida S."/>
            <person name="Werner D."/>
            <person name="White O."/>
            <person name="Wyder S."/>
            <person name="Zeng Q."/>
            <person name="Zhao Q."/>
            <person name="Zhao Y."/>
            <person name="Hill C.A."/>
            <person name="Raikhel A.S."/>
            <person name="Soares M.B."/>
            <person name="Knudson D.L."/>
            <person name="Lee N.H."/>
            <person name="Galagan J."/>
            <person name="Salzberg S.L."/>
            <person name="Paulsen I.T."/>
            <person name="Dimopoulos G."/>
            <person name="Collins F.H."/>
            <person name="Birren B."/>
            <person name="Fraser-Liggett C.M."/>
            <person name="Severson D.W."/>
        </authorList>
    </citation>
    <scope>NUCLEOTIDE SEQUENCE [LARGE SCALE GENOMIC DNA]</scope>
    <source>
        <strain evidence="3">Liverpool</strain>
    </source>
</reference>
<dbReference type="eggNOG" id="KOG4441">
    <property type="taxonomic scope" value="Eukaryota"/>
</dbReference>
<protein>
    <submittedName>
        <fullName evidence="3">AAEL006999-PA</fullName>
    </submittedName>
</protein>
<feature type="compositionally biased region" description="Basic and acidic residues" evidence="1">
    <location>
        <begin position="506"/>
        <end position="515"/>
    </location>
</feature>
<name>Q173W5_AEDAE</name>
<evidence type="ECO:0000259" key="2">
    <source>
        <dbReference type="PROSITE" id="PS50097"/>
    </source>
</evidence>
<dbReference type="SMART" id="SM00225">
    <property type="entry name" value="BTB"/>
    <property type="match status" value="1"/>
</dbReference>
<sequence length="649" mass="74653">MYKPIIMQKKNDGFASCVQNLYEDPALRDVTIVVDSDINPSETVSVQAHRVVLATMSDYFRAMLYGHFSERNQLEIRLFGVSHSAFQHCLRFMYFGFDGTLEKMSLDEGLEFYSLARMLLIDTKVKESFSEWVVANVTKWEKHLWKIFALAIEYDLRLIVSRCEEHLSDVANQLLIQDSFLTVPLTVVQKVLTCETLNCTKNELLLAIENWTNSKQIDDHVKQDMLMMIRSRTEPFFKGQKVNFYNSLDVDPQNSHLTGLDSSAQYYKTNMYFRKCIMLFGVSIVLKRNSESSRSINLKMEIIQNAVVLTTRNAVVNFDLNESASREVNIFFPAIKCCAYINYMFTFSGNGEGLQPEICTYGTIIHDLAKANLSHLVGIYHSCASNTGADHCESCQKQYNPNENEGRHNSINEYHDVESSESSYQNDAEPLSEHSFRTGSGNAFDETVSNDSFRNDSFNEINHDDESQDDENRERSYRSDSGSISANSFRNDSFNEYDDENESHDDDNRPYRNDSESLSESSVTAESDNELEEIIRIDSSRDGSFNEFDDVYESHDDESSRGSYRYDAESPSENSFRDDLFNEFNDYSDSYGDQNSGRSCRNNSDSLSENSLVPLRYEDDEAYSENYFQDDSFSEVYDDDDSNLEYFQD</sequence>
<dbReference type="GO" id="GO:0005737">
    <property type="term" value="C:cytoplasm"/>
    <property type="evidence" value="ECO:0007669"/>
    <property type="project" value="TreeGrafter"/>
</dbReference>
<feature type="compositionally biased region" description="Polar residues" evidence="1">
    <location>
        <begin position="516"/>
        <end position="526"/>
    </location>
</feature>
<dbReference type="PROSITE" id="PS50097">
    <property type="entry name" value="BTB"/>
    <property type="match status" value="1"/>
</dbReference>
<dbReference type="SUPFAM" id="SSF54695">
    <property type="entry name" value="POZ domain"/>
    <property type="match status" value="1"/>
</dbReference>
<accession>Q173W5</accession>
<dbReference type="InterPro" id="IPR052407">
    <property type="entry name" value="BTB_POZ_domain_cont_9"/>
</dbReference>
<dbReference type="GO" id="GO:0050804">
    <property type="term" value="P:modulation of chemical synaptic transmission"/>
    <property type="evidence" value="ECO:0007669"/>
    <property type="project" value="TreeGrafter"/>
</dbReference>
<feature type="compositionally biased region" description="Polar residues" evidence="1">
    <location>
        <begin position="437"/>
        <end position="460"/>
    </location>
</feature>
<dbReference type="STRING" id="7159.Q173W5"/>